<keyword evidence="1" id="KW-0561">Oxygen transport</keyword>
<keyword evidence="4" id="KW-1185">Reference proteome</keyword>
<keyword evidence="1" id="KW-0479">Metal-binding</keyword>
<dbReference type="Pfam" id="PF00042">
    <property type="entry name" value="Globin"/>
    <property type="match status" value="1"/>
</dbReference>
<name>A0A2G9UK06_TELCI</name>
<proteinExistence type="inferred from homology"/>
<dbReference type="GO" id="GO:0005344">
    <property type="term" value="F:oxygen carrier activity"/>
    <property type="evidence" value="ECO:0007669"/>
    <property type="project" value="UniProtKB-KW"/>
</dbReference>
<dbReference type="Proteomes" id="UP000230423">
    <property type="component" value="Unassembled WGS sequence"/>
</dbReference>
<evidence type="ECO:0000259" key="2">
    <source>
        <dbReference type="Pfam" id="PF00042"/>
    </source>
</evidence>
<keyword evidence="1" id="KW-0408">Iron</keyword>
<organism evidence="3 4">
    <name type="scientific">Teladorsagia circumcincta</name>
    <name type="common">Brown stomach worm</name>
    <name type="synonym">Ostertagia circumcincta</name>
    <dbReference type="NCBI Taxonomy" id="45464"/>
    <lineage>
        <taxon>Eukaryota</taxon>
        <taxon>Metazoa</taxon>
        <taxon>Ecdysozoa</taxon>
        <taxon>Nematoda</taxon>
        <taxon>Chromadorea</taxon>
        <taxon>Rhabditida</taxon>
        <taxon>Rhabditina</taxon>
        <taxon>Rhabditomorpha</taxon>
        <taxon>Strongyloidea</taxon>
        <taxon>Trichostrongylidae</taxon>
        <taxon>Teladorsagia</taxon>
    </lineage>
</organism>
<dbReference type="Gene3D" id="3.40.33.10">
    <property type="entry name" value="CAP"/>
    <property type="match status" value="1"/>
</dbReference>
<dbReference type="InterPro" id="IPR044399">
    <property type="entry name" value="Mb-like_M"/>
</dbReference>
<reference evidence="3 4" key="1">
    <citation type="submission" date="2015-09" db="EMBL/GenBank/DDBJ databases">
        <title>Draft genome of the parasitic nematode Teladorsagia circumcincta isolate WARC Sus (inbred).</title>
        <authorList>
            <person name="Mitreva M."/>
        </authorList>
    </citation>
    <scope>NUCLEOTIDE SEQUENCE [LARGE SCALE GENOMIC DNA]</scope>
    <source>
        <strain evidence="3 4">S</strain>
    </source>
</reference>
<dbReference type="InterPro" id="IPR000971">
    <property type="entry name" value="Globin"/>
</dbReference>
<dbReference type="InterPro" id="IPR009050">
    <property type="entry name" value="Globin-like_sf"/>
</dbReference>
<dbReference type="InterPro" id="IPR035940">
    <property type="entry name" value="CAP_sf"/>
</dbReference>
<gene>
    <name evidence="3" type="ORF">TELCIR_07555</name>
</gene>
<dbReference type="CDD" id="cd05380">
    <property type="entry name" value="CAP_euk"/>
    <property type="match status" value="1"/>
</dbReference>
<keyword evidence="1" id="KW-0349">Heme</keyword>
<dbReference type="SUPFAM" id="SSF55797">
    <property type="entry name" value="PR-1-like"/>
    <property type="match status" value="1"/>
</dbReference>
<keyword evidence="1" id="KW-0813">Transport</keyword>
<feature type="domain" description="Globin" evidence="2">
    <location>
        <begin position="183"/>
        <end position="249"/>
    </location>
</feature>
<accession>A0A2G9UK06</accession>
<dbReference type="SUPFAM" id="SSF46458">
    <property type="entry name" value="Globin-like"/>
    <property type="match status" value="1"/>
</dbReference>
<dbReference type="InterPro" id="IPR012292">
    <property type="entry name" value="Globin/Proto"/>
</dbReference>
<dbReference type="CDD" id="cd01040">
    <property type="entry name" value="Mb-like"/>
    <property type="match status" value="1"/>
</dbReference>
<feature type="non-terminal residue" evidence="3">
    <location>
        <position position="1"/>
    </location>
</feature>
<dbReference type="GO" id="GO:0020037">
    <property type="term" value="F:heme binding"/>
    <property type="evidence" value="ECO:0007669"/>
    <property type="project" value="InterPro"/>
</dbReference>
<dbReference type="GO" id="GO:0019825">
    <property type="term" value="F:oxygen binding"/>
    <property type="evidence" value="ECO:0007669"/>
    <property type="project" value="InterPro"/>
</dbReference>
<dbReference type="OrthoDB" id="5816351at2759"/>
<evidence type="ECO:0000313" key="3">
    <source>
        <dbReference type="EMBL" id="PIO70584.1"/>
    </source>
</evidence>
<evidence type="ECO:0000256" key="1">
    <source>
        <dbReference type="RuleBase" id="RU000356"/>
    </source>
</evidence>
<dbReference type="EMBL" id="KZ346223">
    <property type="protein sequence ID" value="PIO70584.1"/>
    <property type="molecule type" value="Genomic_DNA"/>
</dbReference>
<evidence type="ECO:0000313" key="4">
    <source>
        <dbReference type="Proteomes" id="UP000230423"/>
    </source>
</evidence>
<protein>
    <recommendedName>
        <fullName evidence="2">Globin domain-containing protein</fullName>
    </recommendedName>
</protein>
<dbReference type="AlphaFoldDB" id="A0A2G9UK06"/>
<dbReference type="Gene3D" id="1.10.490.10">
    <property type="entry name" value="Globins"/>
    <property type="match status" value="1"/>
</dbReference>
<comment type="similarity">
    <text evidence="1">Belongs to the globin family.</text>
</comment>
<sequence>ALVATGRARNGYYAYEFAPPAALMYRLKYDCWAEAYAHAHVRSCSGRVSNPWQRPGWKENIHVLRTTATDELGAIQNAIARWQSELALYGVPSNVIYQYWMRDARRRIVRHMTKICIQNIVIQLTLPYKWSDYFDKTSALIEVKALTTGLIDCLHDLLEGAAAHVKIGTNVDQWRMENAIPPARLRYHEYFKSHAANFAIVLNLVITNLQDNFEHTCEALQTLGYQHVALKARGFQSMYWDIFTDCFERNRPATFRKEVEREVDYRKGRKSNSVDFAIIMT</sequence>